<keyword evidence="3" id="KW-0221">Differentiation</keyword>
<feature type="active site" description="Proton acceptor" evidence="6">
    <location>
        <position position="73"/>
    </location>
</feature>
<feature type="binding site" evidence="7">
    <location>
        <position position="44"/>
    </location>
    <ligand>
        <name>substrate</name>
    </ligand>
</feature>
<organism evidence="8 9">
    <name type="scientific">Drosophila lebanonensis</name>
    <name type="common">Fruit fly</name>
    <name type="synonym">Scaptodrosophila lebanonensis</name>
    <dbReference type="NCBI Taxonomy" id="7225"/>
    <lineage>
        <taxon>Eukaryota</taxon>
        <taxon>Metazoa</taxon>
        <taxon>Ecdysozoa</taxon>
        <taxon>Arthropoda</taxon>
        <taxon>Hexapoda</taxon>
        <taxon>Insecta</taxon>
        <taxon>Pterygota</taxon>
        <taxon>Neoptera</taxon>
        <taxon>Endopterygota</taxon>
        <taxon>Diptera</taxon>
        <taxon>Brachycera</taxon>
        <taxon>Muscomorpha</taxon>
        <taxon>Ephydroidea</taxon>
        <taxon>Drosophilidae</taxon>
        <taxon>Scaptodrosophila</taxon>
    </lineage>
</organism>
<evidence type="ECO:0000313" key="8">
    <source>
        <dbReference type="Proteomes" id="UP000504634"/>
    </source>
</evidence>
<dbReference type="GO" id="GO:0101006">
    <property type="term" value="F:protein histidine phosphatase activity"/>
    <property type="evidence" value="ECO:0007669"/>
    <property type="project" value="TreeGrafter"/>
</dbReference>
<sequence length="145" mass="16578">MLKLIATKLRLSLEFPGFRVLHKMAEKKLLAVPLVDIDEQGVFKYVLIKLSAKRSSEEASKTIVRGYADCKWHADIFKRTQESLKETGLDICCLGGGRIQHRPDKKYIKVYGYSQGYGKADHSETKKIIQTQYGDYEIEISDEGY</sequence>
<accession>A0A6J2T7G2</accession>
<keyword evidence="4" id="KW-0726">Sexual differentiation</keyword>
<proteinExistence type="inferred from homology"/>
<evidence type="ECO:0000256" key="5">
    <source>
        <dbReference type="ARBA" id="ARBA00068494"/>
    </source>
</evidence>
<evidence type="ECO:0000256" key="2">
    <source>
        <dbReference type="ARBA" id="ARBA00010971"/>
    </source>
</evidence>
<keyword evidence="8" id="KW-1185">Reference proteome</keyword>
<reference evidence="9" key="1">
    <citation type="submission" date="2025-08" db="UniProtKB">
        <authorList>
            <consortium name="RefSeq"/>
        </authorList>
    </citation>
    <scope>IDENTIFICATION</scope>
    <source>
        <strain evidence="9">11010-0011.00</strain>
        <tissue evidence="9">Whole body</tissue>
    </source>
</reference>
<gene>
    <name evidence="9" type="primary">LOC115621537</name>
</gene>
<evidence type="ECO:0000313" key="9">
    <source>
        <dbReference type="RefSeq" id="XP_030371063.1"/>
    </source>
</evidence>
<dbReference type="PANTHER" id="PTHR12258">
    <property type="entry name" value="JANUS-A/JANUS-B"/>
    <property type="match status" value="1"/>
</dbReference>
<dbReference type="GeneID" id="115621537"/>
<dbReference type="RefSeq" id="XP_030371063.1">
    <property type="nucleotide sequence ID" value="XM_030515203.1"/>
</dbReference>
<evidence type="ECO:0000256" key="7">
    <source>
        <dbReference type="PIRSR" id="PIRSR607702-2"/>
    </source>
</evidence>
<name>A0A6J2T7G2_DROLE</name>
<dbReference type="FunFam" id="3.50.20.20:FF:000001">
    <property type="entry name" value="14 kDa phosphohistidine phosphatase"/>
    <property type="match status" value="1"/>
</dbReference>
<evidence type="ECO:0000256" key="6">
    <source>
        <dbReference type="PIRSR" id="PIRSR607702-1"/>
    </source>
</evidence>
<comment type="function">
    <text evidence="1">JanA and janB regulate somatic sex differentiation.</text>
</comment>
<dbReference type="GO" id="GO:0030154">
    <property type="term" value="P:cell differentiation"/>
    <property type="evidence" value="ECO:0007669"/>
    <property type="project" value="UniProtKB-KW"/>
</dbReference>
<dbReference type="Pfam" id="PF05005">
    <property type="entry name" value="Ocnus"/>
    <property type="match status" value="1"/>
</dbReference>
<dbReference type="GO" id="GO:0005829">
    <property type="term" value="C:cytosol"/>
    <property type="evidence" value="ECO:0007669"/>
    <property type="project" value="TreeGrafter"/>
</dbReference>
<dbReference type="GO" id="GO:0007548">
    <property type="term" value="P:sex differentiation"/>
    <property type="evidence" value="ECO:0007669"/>
    <property type="project" value="UniProtKB-KW"/>
</dbReference>
<dbReference type="Gene3D" id="3.50.20.20">
    <property type="entry name" value="Janus/Ocnus"/>
    <property type="match status" value="1"/>
</dbReference>
<dbReference type="InterPro" id="IPR007702">
    <property type="entry name" value="Janus"/>
</dbReference>
<dbReference type="SUPFAM" id="SSF143724">
    <property type="entry name" value="PHP14-like"/>
    <property type="match status" value="1"/>
</dbReference>
<comment type="similarity">
    <text evidence="2">Belongs to the janus family.</text>
</comment>
<dbReference type="OrthoDB" id="10249612at2759"/>
<evidence type="ECO:0000256" key="3">
    <source>
        <dbReference type="ARBA" id="ARBA00022782"/>
    </source>
</evidence>
<dbReference type="Proteomes" id="UP000504634">
    <property type="component" value="Unplaced"/>
</dbReference>
<evidence type="ECO:0000256" key="1">
    <source>
        <dbReference type="ARBA" id="ARBA00002508"/>
    </source>
</evidence>
<dbReference type="AlphaFoldDB" id="A0A6J2T7G2"/>
<dbReference type="PANTHER" id="PTHR12258:SF5">
    <property type="entry name" value="BCDNA.GH02250-RELATED"/>
    <property type="match status" value="1"/>
</dbReference>
<dbReference type="InterPro" id="IPR038596">
    <property type="entry name" value="Janus_sf"/>
</dbReference>
<protein>
    <recommendedName>
        <fullName evidence="5">Sex-regulated protein janus-A</fullName>
    </recommendedName>
</protein>
<evidence type="ECO:0000256" key="4">
    <source>
        <dbReference type="ARBA" id="ARBA00022928"/>
    </source>
</evidence>